<organism evidence="2 3">
    <name type="scientific">Botryotinia fuckeliana (strain BcDW1)</name>
    <name type="common">Noble rot fungus</name>
    <name type="synonym">Botrytis cinerea</name>
    <dbReference type="NCBI Taxonomy" id="1290391"/>
    <lineage>
        <taxon>Eukaryota</taxon>
        <taxon>Fungi</taxon>
        <taxon>Dikarya</taxon>
        <taxon>Ascomycota</taxon>
        <taxon>Pezizomycotina</taxon>
        <taxon>Leotiomycetes</taxon>
        <taxon>Helotiales</taxon>
        <taxon>Sclerotiniaceae</taxon>
        <taxon>Botrytis</taxon>
    </lineage>
</organism>
<gene>
    <name evidence="2" type="ORF">BcDW1_1635</name>
</gene>
<keyword evidence="1" id="KW-0472">Membrane</keyword>
<sequence length="135" mass="15731">MPCIQKEGRCLFVWVLIPLPTLAVLFLHWPVRIWIPDSQIEHLNSNFTRDREVREVNLQSSIFCPSPLRLLDSTETFAIVGRRSQKHCIPSFCNSFFNKVQTFHIFFSSPLHYARSLSLSFYKQSSSSLTPWSLL</sequence>
<dbReference type="AlphaFoldDB" id="M7URU5"/>
<dbReference type="HOGENOM" id="CLU_1885447_0_0_1"/>
<feature type="transmembrane region" description="Helical" evidence="1">
    <location>
        <begin position="12"/>
        <end position="31"/>
    </location>
</feature>
<keyword evidence="1" id="KW-0812">Transmembrane</keyword>
<accession>M7URU5</accession>
<keyword evidence="1" id="KW-1133">Transmembrane helix</keyword>
<evidence type="ECO:0000313" key="3">
    <source>
        <dbReference type="Proteomes" id="UP000012045"/>
    </source>
</evidence>
<dbReference type="EMBL" id="KB707733">
    <property type="protein sequence ID" value="EMR89703.1"/>
    <property type="molecule type" value="Genomic_DNA"/>
</dbReference>
<dbReference type="Proteomes" id="UP000012045">
    <property type="component" value="Unassembled WGS sequence"/>
</dbReference>
<evidence type="ECO:0000313" key="2">
    <source>
        <dbReference type="EMBL" id="EMR89703.1"/>
    </source>
</evidence>
<evidence type="ECO:0000256" key="1">
    <source>
        <dbReference type="SAM" id="Phobius"/>
    </source>
</evidence>
<protein>
    <submittedName>
        <fullName evidence="2">Uncharacterized protein</fullName>
    </submittedName>
</protein>
<proteinExistence type="predicted"/>
<name>M7URU5_BOTF1</name>
<reference evidence="3" key="1">
    <citation type="journal article" date="2013" name="Genome Announc.">
        <title>Draft genome sequence of Botrytis cinerea BcDW1, inoculum for noble rot of grape berries.</title>
        <authorList>
            <person name="Blanco-Ulate B."/>
            <person name="Allen G."/>
            <person name="Powell A.L."/>
            <person name="Cantu D."/>
        </authorList>
    </citation>
    <scope>NUCLEOTIDE SEQUENCE [LARGE SCALE GENOMIC DNA]</scope>
    <source>
        <strain evidence="3">BcDW1</strain>
    </source>
</reference>